<dbReference type="GO" id="GO:0004418">
    <property type="term" value="F:hydroxymethylbilane synthase activity"/>
    <property type="evidence" value="ECO:0007669"/>
    <property type="project" value="UniProtKB-EC"/>
</dbReference>
<feature type="region of interest" description="Disordered" evidence="8">
    <location>
        <begin position="410"/>
        <end position="434"/>
    </location>
</feature>
<comment type="similarity">
    <text evidence="3">Belongs to the HMBS family.</text>
</comment>
<feature type="region of interest" description="Disordered" evidence="8">
    <location>
        <begin position="350"/>
        <end position="377"/>
    </location>
</feature>
<dbReference type="CDD" id="cd13645">
    <property type="entry name" value="PBP2_HuPBGD_like"/>
    <property type="match status" value="1"/>
</dbReference>
<dbReference type="SUPFAM" id="SSF53850">
    <property type="entry name" value="Periplasmic binding protein-like II"/>
    <property type="match status" value="1"/>
</dbReference>
<proteinExistence type="inferred from homology"/>
<dbReference type="SUPFAM" id="SSF54782">
    <property type="entry name" value="Porphobilinogen deaminase (hydroxymethylbilane synthase), C-terminal domain"/>
    <property type="match status" value="1"/>
</dbReference>
<dbReference type="InterPro" id="IPR022419">
    <property type="entry name" value="Porphobilin_deaminase_cofac_BS"/>
</dbReference>
<dbReference type="InterPro" id="IPR022417">
    <property type="entry name" value="Porphobilin_deaminase_N"/>
</dbReference>
<dbReference type="GO" id="GO:0005737">
    <property type="term" value="C:cytoplasm"/>
    <property type="evidence" value="ECO:0007669"/>
    <property type="project" value="TreeGrafter"/>
</dbReference>
<accession>A0AAE1A402</accession>
<dbReference type="AlphaFoldDB" id="A0AAE1A402"/>
<dbReference type="PANTHER" id="PTHR11557">
    <property type="entry name" value="PORPHOBILINOGEN DEAMINASE"/>
    <property type="match status" value="1"/>
</dbReference>
<dbReference type="FunFam" id="3.40.190.10:FF:000005">
    <property type="entry name" value="Porphobilinogen deaminase"/>
    <property type="match status" value="1"/>
</dbReference>
<dbReference type="PRINTS" id="PR00151">
    <property type="entry name" value="PORPHBDMNASE"/>
</dbReference>
<reference evidence="11" key="1">
    <citation type="journal article" date="2023" name="G3 (Bethesda)">
        <title>A reference genome for the long-term kleptoplast-retaining sea slug Elysia crispata morphotype clarki.</title>
        <authorList>
            <person name="Eastman K.E."/>
            <person name="Pendleton A.L."/>
            <person name="Shaikh M.A."/>
            <person name="Suttiyut T."/>
            <person name="Ogas R."/>
            <person name="Tomko P."/>
            <person name="Gavelis G."/>
            <person name="Widhalm J.R."/>
            <person name="Wisecaver J.H."/>
        </authorList>
    </citation>
    <scope>NUCLEOTIDE SEQUENCE</scope>
    <source>
        <strain evidence="11">ECLA1</strain>
    </source>
</reference>
<feature type="domain" description="Porphobilinogen deaminase C-terminal" evidence="10">
    <location>
        <begin position="231"/>
        <end position="278"/>
    </location>
</feature>
<comment type="cofactor">
    <cofactor evidence="1">
        <name>dipyrromethane</name>
        <dbReference type="ChEBI" id="CHEBI:60342"/>
    </cofactor>
</comment>
<dbReference type="Pfam" id="PF01379">
    <property type="entry name" value="Porphobil_deam"/>
    <property type="match status" value="1"/>
</dbReference>
<dbReference type="Pfam" id="PF03900">
    <property type="entry name" value="Porphobil_deamC"/>
    <property type="match status" value="1"/>
</dbReference>
<evidence type="ECO:0000256" key="3">
    <source>
        <dbReference type="ARBA" id="ARBA00005638"/>
    </source>
</evidence>
<dbReference type="FunFam" id="3.40.190.10:FF:000260">
    <property type="entry name" value="Porphobilinogen deaminase"/>
    <property type="match status" value="1"/>
</dbReference>
<sequence>MAEERIIRVGTRKSQLALVQTNSVIQMLRALDSTLKFETVPMSTVGDRILDSALSKIGEKSLFTKELETALLKKQVDFVVHSLKDLPTSLPEGLVIGCVCKRDSPYDAVVLHPKHQRKTLKDLPDGSVIGTSSLRRAAQIKRVYPQHKIENIRGNLNTRFKKLAENDVYDGIILAVAGLTRMGWEHCIAQVLTPEECMYAVSQGAMAVECRDGDEQTLSLLRKIHDHTSTIECVAERAFLWKLEGGCSVPVSVFTEVTKDQLSVKGGVFSIDGSEAVQHSLDTDLNNPDTEIPDSTMFVGIHCQTVEKKCEYAAAYITGQQLADEMIAKGADSILKKAKATSKEEILAEHARKQEEEKEKKTKRKHAEDEPHPHMDPVKRYLMAQHHDMSQMLMPGDAAVHLPSTSQLHLLGKIGQGTSSQESEASSSSSSSSL</sequence>
<evidence type="ECO:0000259" key="10">
    <source>
        <dbReference type="Pfam" id="PF03900"/>
    </source>
</evidence>
<dbReference type="PROSITE" id="PS00533">
    <property type="entry name" value="PORPHOBILINOGEN_DEAM"/>
    <property type="match status" value="1"/>
</dbReference>
<evidence type="ECO:0000256" key="1">
    <source>
        <dbReference type="ARBA" id="ARBA00001916"/>
    </source>
</evidence>
<evidence type="ECO:0000313" key="11">
    <source>
        <dbReference type="EMBL" id="KAK3780513.1"/>
    </source>
</evidence>
<dbReference type="Gene3D" id="3.40.190.10">
    <property type="entry name" value="Periplasmic binding protein-like II"/>
    <property type="match status" value="2"/>
</dbReference>
<dbReference type="Proteomes" id="UP001283361">
    <property type="component" value="Unassembled WGS sequence"/>
</dbReference>
<dbReference type="PANTHER" id="PTHR11557:SF0">
    <property type="entry name" value="PORPHOBILINOGEN DEAMINASE"/>
    <property type="match status" value="1"/>
</dbReference>
<evidence type="ECO:0000256" key="8">
    <source>
        <dbReference type="SAM" id="MobiDB-lite"/>
    </source>
</evidence>
<name>A0AAE1A402_9GAST</name>
<evidence type="ECO:0000256" key="6">
    <source>
        <dbReference type="ARBA" id="ARBA00023244"/>
    </source>
</evidence>
<dbReference type="Gene3D" id="3.30.160.40">
    <property type="entry name" value="Porphobilinogen deaminase, C-terminal domain"/>
    <property type="match status" value="1"/>
</dbReference>
<comment type="caution">
    <text evidence="11">The sequence shown here is derived from an EMBL/GenBank/DDBJ whole genome shotgun (WGS) entry which is preliminary data.</text>
</comment>
<evidence type="ECO:0000256" key="2">
    <source>
        <dbReference type="ARBA" id="ARBA00004735"/>
    </source>
</evidence>
<keyword evidence="5" id="KW-0808">Transferase</keyword>
<dbReference type="InterPro" id="IPR036803">
    <property type="entry name" value="Porphobilinogen_deaminase_C_sf"/>
</dbReference>
<evidence type="ECO:0000256" key="5">
    <source>
        <dbReference type="ARBA" id="ARBA00022679"/>
    </source>
</evidence>
<evidence type="ECO:0000313" key="12">
    <source>
        <dbReference type="Proteomes" id="UP001283361"/>
    </source>
</evidence>
<feature type="compositionally biased region" description="Low complexity" evidence="8">
    <location>
        <begin position="419"/>
        <end position="434"/>
    </location>
</feature>
<dbReference type="HAMAP" id="MF_00260">
    <property type="entry name" value="Porphobil_deam"/>
    <property type="match status" value="1"/>
</dbReference>
<evidence type="ECO:0000256" key="7">
    <source>
        <dbReference type="ARBA" id="ARBA00033064"/>
    </source>
</evidence>
<keyword evidence="12" id="KW-1185">Reference proteome</keyword>
<dbReference type="EC" id="2.5.1.61" evidence="4"/>
<feature type="domain" description="Porphobilinogen deaminase N-terminal" evidence="9">
    <location>
        <begin position="7"/>
        <end position="217"/>
    </location>
</feature>
<gene>
    <name evidence="11" type="ORF">RRG08_012468</name>
</gene>
<keyword evidence="6" id="KW-0627">Porphyrin biosynthesis</keyword>
<dbReference type="GO" id="GO:0006783">
    <property type="term" value="P:heme biosynthetic process"/>
    <property type="evidence" value="ECO:0007669"/>
    <property type="project" value="TreeGrafter"/>
</dbReference>
<comment type="pathway">
    <text evidence="2">Porphyrin-containing compound metabolism; protoporphyrin-IX biosynthesis; coproporphyrinogen-III from 5-aminolevulinate: step 2/4.</text>
</comment>
<dbReference type="InterPro" id="IPR022418">
    <property type="entry name" value="Porphobilinogen_deaminase_C"/>
</dbReference>
<dbReference type="InterPro" id="IPR000860">
    <property type="entry name" value="HemC"/>
</dbReference>
<organism evidence="11 12">
    <name type="scientific">Elysia crispata</name>
    <name type="common">lettuce slug</name>
    <dbReference type="NCBI Taxonomy" id="231223"/>
    <lineage>
        <taxon>Eukaryota</taxon>
        <taxon>Metazoa</taxon>
        <taxon>Spiralia</taxon>
        <taxon>Lophotrochozoa</taxon>
        <taxon>Mollusca</taxon>
        <taxon>Gastropoda</taxon>
        <taxon>Heterobranchia</taxon>
        <taxon>Euthyneura</taxon>
        <taxon>Panpulmonata</taxon>
        <taxon>Sacoglossa</taxon>
        <taxon>Placobranchoidea</taxon>
        <taxon>Plakobranchidae</taxon>
        <taxon>Elysia</taxon>
    </lineage>
</organism>
<evidence type="ECO:0000259" key="9">
    <source>
        <dbReference type="Pfam" id="PF01379"/>
    </source>
</evidence>
<dbReference type="EMBL" id="JAWDGP010002717">
    <property type="protein sequence ID" value="KAK3780513.1"/>
    <property type="molecule type" value="Genomic_DNA"/>
</dbReference>
<evidence type="ECO:0000256" key="4">
    <source>
        <dbReference type="ARBA" id="ARBA00012655"/>
    </source>
</evidence>
<protein>
    <recommendedName>
        <fullName evidence="4">hydroxymethylbilane synthase</fullName>
        <ecNumber evidence="4">2.5.1.61</ecNumber>
    </recommendedName>
    <alternativeName>
        <fullName evidence="7">Hydroxymethylbilane synthase</fullName>
    </alternativeName>
</protein>
<dbReference type="NCBIfam" id="TIGR00212">
    <property type="entry name" value="hemC"/>
    <property type="match status" value="1"/>
</dbReference>